<dbReference type="PANTHER" id="PTHR10492">
    <property type="match status" value="1"/>
</dbReference>
<dbReference type="GO" id="GO:0006281">
    <property type="term" value="P:DNA repair"/>
    <property type="evidence" value="ECO:0007669"/>
    <property type="project" value="UniProtKB-KW"/>
</dbReference>
<dbReference type="InterPro" id="IPR049163">
    <property type="entry name" value="Pif1-like_2B_dom"/>
</dbReference>
<keyword evidence="1" id="KW-0067">ATP-binding</keyword>
<proteinExistence type="inferred from homology"/>
<dbReference type="CDD" id="cd18809">
    <property type="entry name" value="SF1_C_RecD"/>
    <property type="match status" value="1"/>
</dbReference>
<evidence type="ECO:0000256" key="1">
    <source>
        <dbReference type="RuleBase" id="RU363044"/>
    </source>
</evidence>
<accession>A0A6V7YCC7</accession>
<keyword evidence="1" id="KW-0227">DNA damage</keyword>
<gene>
    <name evidence="5" type="ORF">MENT_LOCUS63478</name>
</gene>
<organism evidence="5 6">
    <name type="scientific">Meloidogyne enterolobii</name>
    <name type="common">Root-knot nematode worm</name>
    <name type="synonym">Meloidogyne mayaguensis</name>
    <dbReference type="NCBI Taxonomy" id="390850"/>
    <lineage>
        <taxon>Eukaryota</taxon>
        <taxon>Metazoa</taxon>
        <taxon>Ecdysozoa</taxon>
        <taxon>Nematoda</taxon>
        <taxon>Chromadorea</taxon>
        <taxon>Rhabditida</taxon>
        <taxon>Tylenchina</taxon>
        <taxon>Tylenchomorpha</taxon>
        <taxon>Tylenchoidea</taxon>
        <taxon>Meloidogynidae</taxon>
        <taxon>Meloidogyninae</taxon>
        <taxon>Meloidogyne</taxon>
    </lineage>
</organism>
<dbReference type="InterPro" id="IPR010285">
    <property type="entry name" value="DNA_helicase_pif1-like_DEAD"/>
</dbReference>
<comment type="caution">
    <text evidence="5">The sequence shown here is derived from an EMBL/GenBank/DDBJ whole genome shotgun (WGS) entry which is preliminary data.</text>
</comment>
<comment type="catalytic activity">
    <reaction evidence="1">
        <text>ATP + H2O = ADP + phosphate + H(+)</text>
        <dbReference type="Rhea" id="RHEA:13065"/>
        <dbReference type="ChEBI" id="CHEBI:15377"/>
        <dbReference type="ChEBI" id="CHEBI:15378"/>
        <dbReference type="ChEBI" id="CHEBI:30616"/>
        <dbReference type="ChEBI" id="CHEBI:43474"/>
        <dbReference type="ChEBI" id="CHEBI:456216"/>
        <dbReference type="EC" id="5.6.2.3"/>
    </reaction>
</comment>
<name>A0A6V7YCC7_MELEN</name>
<keyword evidence="1" id="KW-0234">DNA repair</keyword>
<dbReference type="GO" id="GO:0016787">
    <property type="term" value="F:hydrolase activity"/>
    <property type="evidence" value="ECO:0007669"/>
    <property type="project" value="UniProtKB-KW"/>
</dbReference>
<dbReference type="InterPro" id="IPR025476">
    <property type="entry name" value="Helitron_helicase-like"/>
</dbReference>
<dbReference type="GO" id="GO:0006310">
    <property type="term" value="P:DNA recombination"/>
    <property type="evidence" value="ECO:0007669"/>
    <property type="project" value="UniProtKB-KW"/>
</dbReference>
<keyword evidence="1" id="KW-0547">Nucleotide-binding</keyword>
<dbReference type="SUPFAM" id="SSF52540">
    <property type="entry name" value="P-loop containing nucleoside triphosphate hydrolases"/>
    <property type="match status" value="2"/>
</dbReference>
<dbReference type="EMBL" id="CAJEWN010004126">
    <property type="protein sequence ID" value="CAD2209329.1"/>
    <property type="molecule type" value="Genomic_DNA"/>
</dbReference>
<dbReference type="Gene3D" id="3.40.50.300">
    <property type="entry name" value="P-loop containing nucleotide triphosphate hydrolases"/>
    <property type="match status" value="1"/>
</dbReference>
<comment type="cofactor">
    <cofactor evidence="1">
        <name>Mg(2+)</name>
        <dbReference type="ChEBI" id="CHEBI:18420"/>
    </cofactor>
</comment>
<dbReference type="OrthoDB" id="5864836at2759"/>
<protein>
    <recommendedName>
        <fullName evidence="1">ATP-dependent DNA helicase</fullName>
        <ecNumber evidence="1">5.6.2.3</ecNumber>
    </recommendedName>
</protein>
<dbReference type="GO" id="GO:0000723">
    <property type="term" value="P:telomere maintenance"/>
    <property type="evidence" value="ECO:0007669"/>
    <property type="project" value="InterPro"/>
</dbReference>
<evidence type="ECO:0000259" key="4">
    <source>
        <dbReference type="Pfam" id="PF21530"/>
    </source>
</evidence>
<feature type="domain" description="Helitron helicase-like" evidence="3">
    <location>
        <begin position="284"/>
        <end position="461"/>
    </location>
</feature>
<dbReference type="Pfam" id="PF05970">
    <property type="entry name" value="PIF1"/>
    <property type="match status" value="1"/>
</dbReference>
<dbReference type="GO" id="GO:0005524">
    <property type="term" value="F:ATP binding"/>
    <property type="evidence" value="ECO:0007669"/>
    <property type="project" value="UniProtKB-KW"/>
</dbReference>
<dbReference type="Pfam" id="PF14214">
    <property type="entry name" value="Helitron_like_N"/>
    <property type="match status" value="1"/>
</dbReference>
<dbReference type="GO" id="GO:0043139">
    <property type="term" value="F:5'-3' DNA helicase activity"/>
    <property type="evidence" value="ECO:0007669"/>
    <property type="project" value="UniProtKB-EC"/>
</dbReference>
<evidence type="ECO:0000313" key="6">
    <source>
        <dbReference type="Proteomes" id="UP000580250"/>
    </source>
</evidence>
<reference evidence="5 6" key="1">
    <citation type="submission" date="2020-08" db="EMBL/GenBank/DDBJ databases">
        <authorList>
            <person name="Koutsovoulos G."/>
            <person name="Danchin GJ E."/>
        </authorList>
    </citation>
    <scope>NUCLEOTIDE SEQUENCE [LARGE SCALE GENOMIC DNA]</scope>
</reference>
<dbReference type="EC" id="5.6.2.3" evidence="1"/>
<feature type="domain" description="DNA helicase Pif1-like 2B" evidence="4">
    <location>
        <begin position="1211"/>
        <end position="1256"/>
    </location>
</feature>
<evidence type="ECO:0000259" key="2">
    <source>
        <dbReference type="Pfam" id="PF05970"/>
    </source>
</evidence>
<comment type="similarity">
    <text evidence="1">Belongs to the helicase family.</text>
</comment>
<dbReference type="PANTHER" id="PTHR10492:SF57">
    <property type="entry name" value="ATP-DEPENDENT DNA HELICASE"/>
    <property type="match status" value="1"/>
</dbReference>
<feature type="domain" description="DNA helicase Pif1-like DEAD-box helicase" evidence="2">
    <location>
        <begin position="921"/>
        <end position="1125"/>
    </location>
</feature>
<dbReference type="Proteomes" id="UP000580250">
    <property type="component" value="Unassembled WGS sequence"/>
</dbReference>
<keyword evidence="1" id="KW-0378">Hydrolase</keyword>
<evidence type="ECO:0000259" key="3">
    <source>
        <dbReference type="Pfam" id="PF14214"/>
    </source>
</evidence>
<keyword evidence="1" id="KW-0347">Helicase</keyword>
<dbReference type="InterPro" id="IPR027417">
    <property type="entry name" value="P-loop_NTPase"/>
</dbReference>
<keyword evidence="1" id="KW-0233">DNA recombination</keyword>
<evidence type="ECO:0000313" key="5">
    <source>
        <dbReference type="EMBL" id="CAD2209329.1"/>
    </source>
</evidence>
<sequence length="1372" mass="158159">MNVECTHCGALHFPEEKIGNKGNSFNNCCHHGKVNLNLIPESNFPVLLKNLFLRIDTRYKNFFDCIRNLNSSVSMASMNPLRYRYPSNRGPYCFRICGQIYHKLNLALNPDDGDEPAYGQVFIVDTEEALSAMNRANPVINQSLLKNVYELIKDINPFAQAYVMMKEEEDIEKERARLENRPPVEVSLLFDTKTNLDRRLGYNVPRANEVAAVYVPGADGEMPNAKIVVREKGKELRILDNTNQLVSPMTYPLFFPRGTLGWHPDIRQENSIRRVTRLQYVSYSIGVRNEFNPILYGGKLFQQYCVDEYVKIESDRMRWIRGNQKTILADAYKNVDSYLEKRARETGKPLGRKVILPPTVTNSPRYIEKHFQDAMSLVRKFGKPDLFVTMTCNSQWEEIKENLYEGQVPSDRPDIVDRVFYLKVKALMKEITKAKIFGRDICWMYPVENQGRGLPHIHLLLTLIDKVTSSQDVENIGISARLPDKDKDNELFELVKKFMIHGPCGDLNPNCPCMEEKIVNGKKIKSCSKGYPKPFQQETIVLDNGLALYARPRDGRTVEISAAGMRHELDNRWVVPHNPYLLKMFNCHINVEKVNSVTSVKYLHKYVHKLPDRATMNYEEKNDCDEIKEFIDARYVCPQEAVWRILEFETYDRSHSITTLPVHLDGEHVCYFDENMTEQEIREKIENDSELIGYFELNKNSALARNLFYHEIPEKFVFRKGIWNERKTHFNTIGRMVKVSPAETERYHLRLLLLNVKGATSYEDLRTVKRLDNLILNIRKYATFAEACLARGLIRDDDEWKKALEEANNFEMPWKLRELFALILVHCNPAKPEELWALFKDALSEDFAKNLSIELAYRKAYIDIVKRILEAGKSIADFPTMKQLDGINHLDCLDLDQVNSIEEQFNVAEELDIGRRSYELLNDEQREIVDEILTRISNPDGKMAFYFLSGPGGSGKTFVLCTIVHLIRGMNKKISNMAFTGIAATLLPGGRTLHNRFGLNLDMSNSKIGPSSRAWEELKNVDMFICDEAPMIHKRALSTIDLKLKEIMNNSIEFGGKIMLMAGDFRQTLPIQKHATRAEICDLTIKRSQYWASVRKFKLTKNMRALETEKRFAKDLLEIGSGERNIDTDQLVLPLDVISTGDLAEEIFGNVIIDNDWNKMANMAIVAPKNVDVRDLNNRVLNMLPGNETLYKSIDKAENEEKQVLDEYLDEYLNSLSPNGFPLHELRLKKYAIVMLIRNLNIENGLCNGTRMLVEEMRPNLIVCRLLTGDRAGEMVYIPRITLCCDGEYPFDLHRHQFPLVLAFAMTVNKAQGQTLEGLGIDLTKDVFSHGQLYVALSRVRSWNSLRIRLLETNNERKVMNVVYREVIDDRD</sequence>
<dbReference type="Pfam" id="PF21530">
    <property type="entry name" value="Pif1_2B_dom"/>
    <property type="match status" value="1"/>
</dbReference>